<reference evidence="2" key="1">
    <citation type="submission" date="2016-11" db="UniProtKB">
        <authorList>
            <consortium name="WormBaseParasite"/>
        </authorList>
    </citation>
    <scope>IDENTIFICATION</scope>
    <source>
        <strain evidence="2">pt0022</strain>
    </source>
</reference>
<accession>A0A1I8EEJ5</accession>
<feature type="transmembrane region" description="Helical" evidence="1">
    <location>
        <begin position="9"/>
        <end position="30"/>
    </location>
</feature>
<keyword evidence="1" id="KW-0472">Membrane</keyword>
<dbReference type="WBParaSite" id="maker-PairedContig_1551-snap-gene-0.7-mRNA-1">
    <property type="protein sequence ID" value="maker-PairedContig_1551-snap-gene-0.7-mRNA-1"/>
    <property type="gene ID" value="maker-PairedContig_1551-snap-gene-0.7"/>
</dbReference>
<name>A0A1I8EEJ5_WUCBA</name>
<evidence type="ECO:0000256" key="1">
    <source>
        <dbReference type="SAM" id="Phobius"/>
    </source>
</evidence>
<proteinExistence type="predicted"/>
<evidence type="ECO:0000313" key="2">
    <source>
        <dbReference type="WBParaSite" id="maker-PairedContig_1551-snap-gene-0.7-mRNA-1"/>
    </source>
</evidence>
<keyword evidence="1" id="KW-1133">Transmembrane helix</keyword>
<feature type="transmembrane region" description="Helical" evidence="1">
    <location>
        <begin position="162"/>
        <end position="189"/>
    </location>
</feature>
<keyword evidence="1" id="KW-0812">Transmembrane</keyword>
<organism evidence="2">
    <name type="scientific">Wuchereria bancrofti</name>
    <dbReference type="NCBI Taxonomy" id="6293"/>
    <lineage>
        <taxon>Eukaryota</taxon>
        <taxon>Metazoa</taxon>
        <taxon>Ecdysozoa</taxon>
        <taxon>Nematoda</taxon>
        <taxon>Chromadorea</taxon>
        <taxon>Rhabditida</taxon>
        <taxon>Spirurina</taxon>
        <taxon>Spiruromorpha</taxon>
        <taxon>Filarioidea</taxon>
        <taxon>Onchocercidae</taxon>
        <taxon>Wuchereria</taxon>
    </lineage>
</organism>
<dbReference type="AlphaFoldDB" id="A0A1I8EEJ5"/>
<sequence length="194" mass="21746">MLYAPCRNFLIIFLTVMDGCVVGAFGILLVDVLCSHSHDINRRALTLSLMVLSHATLILSSSDEAKSLFTRINTTSMEATAFTEYASHLYYATTTIKPENTIVTENSESESHQKFITSESTQTLLTSTTGRHISDYIKNSSFPRTQVMKIARKNETHKDGRTYLYILVIICIACGLVSMTIFSLLYFHFILPSP</sequence>
<protein>
    <submittedName>
        <fullName evidence="2">Uncharacterized protein</fullName>
    </submittedName>
</protein>